<dbReference type="GO" id="GO:0005524">
    <property type="term" value="F:ATP binding"/>
    <property type="evidence" value="ECO:0007669"/>
    <property type="project" value="UniProtKB-KW"/>
</dbReference>
<evidence type="ECO:0000256" key="6">
    <source>
        <dbReference type="ARBA" id="ARBA00022962"/>
    </source>
</evidence>
<evidence type="ECO:0000256" key="1">
    <source>
        <dbReference type="ARBA" id="ARBA00005187"/>
    </source>
</evidence>
<dbReference type="InterPro" id="IPR051786">
    <property type="entry name" value="ASN_synthetase/amidase"/>
</dbReference>
<dbReference type="GO" id="GO:0004066">
    <property type="term" value="F:asparagine synthase (glutamine-hydrolyzing) activity"/>
    <property type="evidence" value="ECO:0007669"/>
    <property type="project" value="UniProtKB-EC"/>
</dbReference>
<dbReference type="NCBIfam" id="TIGR01536">
    <property type="entry name" value="asn_synth_AEB"/>
    <property type="match status" value="1"/>
</dbReference>
<dbReference type="STRING" id="1434232.MAIT1_02000"/>
<name>A0A1Y2K477_9PROT</name>
<reference evidence="11 12" key="1">
    <citation type="journal article" date="2016" name="BMC Genomics">
        <title>Combined genomic and structural analyses of a cultured magnetotactic bacterium reveals its niche adaptation to a dynamic environment.</title>
        <authorList>
            <person name="Araujo A.C."/>
            <person name="Morillo V."/>
            <person name="Cypriano J."/>
            <person name="Teixeira L.C."/>
            <person name="Leao P."/>
            <person name="Lyra S."/>
            <person name="Almeida L.G."/>
            <person name="Bazylinski D.A."/>
            <person name="Vasconcellos A.T."/>
            <person name="Abreu F."/>
            <person name="Lins U."/>
        </authorList>
    </citation>
    <scope>NUCLEOTIDE SEQUENCE [LARGE SCALE GENOMIC DNA]</scope>
    <source>
        <strain evidence="11 12">IT-1</strain>
    </source>
</reference>
<dbReference type="PANTHER" id="PTHR43284">
    <property type="entry name" value="ASPARAGINE SYNTHETASE (GLUTAMINE-HYDROLYZING)"/>
    <property type="match status" value="1"/>
</dbReference>
<dbReference type="Pfam" id="PF00733">
    <property type="entry name" value="Asn_synthase"/>
    <property type="match status" value="1"/>
</dbReference>
<dbReference type="PANTHER" id="PTHR43284:SF1">
    <property type="entry name" value="ASPARAGINE SYNTHETASE"/>
    <property type="match status" value="1"/>
</dbReference>
<evidence type="ECO:0000256" key="7">
    <source>
        <dbReference type="ARBA" id="ARBA00048741"/>
    </source>
</evidence>
<comment type="caution">
    <text evidence="11">The sequence shown here is derived from an EMBL/GenBank/DDBJ whole genome shotgun (WGS) entry which is preliminary data.</text>
</comment>
<dbReference type="SUPFAM" id="SSF56235">
    <property type="entry name" value="N-terminal nucleophile aminohydrolases (Ntn hydrolases)"/>
    <property type="match status" value="1"/>
</dbReference>
<evidence type="ECO:0000256" key="2">
    <source>
        <dbReference type="ARBA" id="ARBA00005752"/>
    </source>
</evidence>
<evidence type="ECO:0000256" key="5">
    <source>
        <dbReference type="ARBA" id="ARBA00022840"/>
    </source>
</evidence>
<accession>A0A1Y2K477</accession>
<dbReference type="InterPro" id="IPR014729">
    <property type="entry name" value="Rossmann-like_a/b/a_fold"/>
</dbReference>
<evidence type="ECO:0000256" key="3">
    <source>
        <dbReference type="ARBA" id="ARBA00012737"/>
    </source>
</evidence>
<feature type="site" description="Important for beta-aspartyl-AMP intermediate formation" evidence="9">
    <location>
        <position position="313"/>
    </location>
</feature>
<keyword evidence="12" id="KW-1185">Reference proteome</keyword>
<dbReference type="AlphaFoldDB" id="A0A1Y2K477"/>
<dbReference type="PIRSF" id="PIRSF001589">
    <property type="entry name" value="Asn_synthetase_glu-h"/>
    <property type="match status" value="1"/>
</dbReference>
<dbReference type="InterPro" id="IPR006426">
    <property type="entry name" value="Asn_synth_AEB"/>
</dbReference>
<keyword evidence="5 8" id="KW-0067">ATP-binding</keyword>
<dbReference type="InterPro" id="IPR017932">
    <property type="entry name" value="GATase_2_dom"/>
</dbReference>
<dbReference type="CDD" id="cd00712">
    <property type="entry name" value="AsnB"/>
    <property type="match status" value="1"/>
</dbReference>
<dbReference type="InterPro" id="IPR029055">
    <property type="entry name" value="Ntn_hydrolases_N"/>
</dbReference>
<dbReference type="EMBL" id="LVJN01000020">
    <property type="protein sequence ID" value="OSM01934.1"/>
    <property type="molecule type" value="Genomic_DNA"/>
</dbReference>
<dbReference type="GO" id="GO:0005829">
    <property type="term" value="C:cytosol"/>
    <property type="evidence" value="ECO:0007669"/>
    <property type="project" value="TreeGrafter"/>
</dbReference>
<proteinExistence type="inferred from homology"/>
<gene>
    <name evidence="11" type="ORF">MAIT1_02000</name>
</gene>
<feature type="domain" description="Glutamine amidotransferase type-2" evidence="10">
    <location>
        <begin position="1"/>
        <end position="162"/>
    </location>
</feature>
<evidence type="ECO:0000256" key="9">
    <source>
        <dbReference type="PIRSR" id="PIRSR001589-3"/>
    </source>
</evidence>
<feature type="binding site" evidence="8">
    <location>
        <position position="48"/>
    </location>
    <ligand>
        <name>L-glutamine</name>
        <dbReference type="ChEBI" id="CHEBI:58359"/>
    </ligand>
</feature>
<dbReference type="CDD" id="cd01991">
    <property type="entry name" value="Asn_synthase_B_C"/>
    <property type="match status" value="1"/>
</dbReference>
<dbReference type="Pfam" id="PF13537">
    <property type="entry name" value="GATase_7"/>
    <property type="match status" value="1"/>
</dbReference>
<organism evidence="11 12">
    <name type="scientific">Magnetofaba australis IT-1</name>
    <dbReference type="NCBI Taxonomy" id="1434232"/>
    <lineage>
        <taxon>Bacteria</taxon>
        <taxon>Pseudomonadati</taxon>
        <taxon>Pseudomonadota</taxon>
        <taxon>Magnetococcia</taxon>
        <taxon>Magnetococcales</taxon>
        <taxon>Magnetococcaceae</taxon>
        <taxon>Magnetofaba</taxon>
    </lineage>
</organism>
<dbReference type="Gene3D" id="3.40.50.620">
    <property type="entry name" value="HUPs"/>
    <property type="match status" value="1"/>
</dbReference>
<evidence type="ECO:0000259" key="10">
    <source>
        <dbReference type="PROSITE" id="PS51278"/>
    </source>
</evidence>
<evidence type="ECO:0000313" key="11">
    <source>
        <dbReference type="EMBL" id="OSM01934.1"/>
    </source>
</evidence>
<dbReference type="Proteomes" id="UP000194003">
    <property type="component" value="Unassembled WGS sequence"/>
</dbReference>
<dbReference type="PROSITE" id="PS51278">
    <property type="entry name" value="GATASE_TYPE_2"/>
    <property type="match status" value="1"/>
</dbReference>
<comment type="pathway">
    <text evidence="1">Amino-acid biosynthesis; L-asparagine biosynthesis; L-asparagine from L-aspartate (L-Gln route): step 1/1.</text>
</comment>
<protein>
    <recommendedName>
        <fullName evidence="3">asparagine synthase (glutamine-hydrolyzing)</fullName>
        <ecNumber evidence="3">6.3.5.4</ecNumber>
    </recommendedName>
</protein>
<comment type="similarity">
    <text evidence="2">Belongs to the asparagine synthetase family.</text>
</comment>
<dbReference type="InterPro" id="IPR001962">
    <property type="entry name" value="Asn_synthase"/>
</dbReference>
<keyword evidence="6" id="KW-0315">Glutamine amidotransferase</keyword>
<evidence type="ECO:0000256" key="8">
    <source>
        <dbReference type="PIRSR" id="PIRSR001589-2"/>
    </source>
</evidence>
<dbReference type="SUPFAM" id="SSF52402">
    <property type="entry name" value="Adenine nucleotide alpha hydrolases-like"/>
    <property type="match status" value="1"/>
</dbReference>
<dbReference type="GO" id="GO:0006529">
    <property type="term" value="P:asparagine biosynthetic process"/>
    <property type="evidence" value="ECO:0007669"/>
    <property type="project" value="InterPro"/>
</dbReference>
<comment type="catalytic activity">
    <reaction evidence="7">
        <text>L-aspartate + L-glutamine + ATP + H2O = L-asparagine + L-glutamate + AMP + diphosphate + H(+)</text>
        <dbReference type="Rhea" id="RHEA:12228"/>
        <dbReference type="ChEBI" id="CHEBI:15377"/>
        <dbReference type="ChEBI" id="CHEBI:15378"/>
        <dbReference type="ChEBI" id="CHEBI:29985"/>
        <dbReference type="ChEBI" id="CHEBI:29991"/>
        <dbReference type="ChEBI" id="CHEBI:30616"/>
        <dbReference type="ChEBI" id="CHEBI:33019"/>
        <dbReference type="ChEBI" id="CHEBI:58048"/>
        <dbReference type="ChEBI" id="CHEBI:58359"/>
        <dbReference type="ChEBI" id="CHEBI:456215"/>
        <dbReference type="EC" id="6.3.5.4"/>
    </reaction>
</comment>
<dbReference type="InterPro" id="IPR033738">
    <property type="entry name" value="AsnB_N"/>
</dbReference>
<dbReference type="Gene3D" id="3.60.20.10">
    <property type="entry name" value="Glutamine Phosphoribosylpyrophosphate, subunit 1, domain 1"/>
    <property type="match status" value="1"/>
</dbReference>
<dbReference type="EC" id="6.3.5.4" evidence="3"/>
<sequence>MDPERGAQPLFNESGEVAVAFNGEIYNHGQLRHRLQAQGHRFRSRHADGEVIAHLYETMGADFPRALAGQFAIALWDARQQTLWLMRDHAGIKPLYYAATANGGLIFASEPKALLTHPQVSRGLDWRALHGYFSFKNIPAPQSAWAQIRQLRPGQRLCWRGGRITLDCWTPPPPTEDPTITQQEAAQRIRTLLEQSVRQQMQADAPVAAALSGGVDSAAVVALMSRMSAQPVATFTLTYDEAFPNKRADQTFARQIAERVGANHHEVRMGWRDVADSLEAVAEAFDEPFSGVTSAYFLNRRIADSAKAVLTGDGADELFGSYRPHRLAQPLARLATTPESARDVALWAELAELDATPPEALTALLRRGGEAARRMGMYLADDAGIRALYTPRMQALTDGASNQALVAEALSAIASEDPLNRMLLLDRGALLPDQVLAFVDRLSMAHGLEARPPFLDAELMRYADTLPGALKIQRGRVKHILKEALRDLLPEPLLNRPKEGFILPINHWLRGPLAPLATQTLRPERLARHGLLRAEPVAALLQAHLSGRANHGDRLWNLLTFQLWWERCGEAAA</sequence>
<evidence type="ECO:0000256" key="4">
    <source>
        <dbReference type="ARBA" id="ARBA00022741"/>
    </source>
</evidence>
<evidence type="ECO:0000313" key="12">
    <source>
        <dbReference type="Proteomes" id="UP000194003"/>
    </source>
</evidence>
<keyword evidence="4 8" id="KW-0547">Nucleotide-binding</keyword>